<protein>
    <submittedName>
        <fullName evidence="2">Uncharacterized protein</fullName>
    </submittedName>
</protein>
<proteinExistence type="predicted"/>
<evidence type="ECO:0000313" key="3">
    <source>
        <dbReference type="Proteomes" id="UP000494301"/>
    </source>
</evidence>
<reference evidence="2 3" key="1">
    <citation type="submission" date="2020-04" db="EMBL/GenBank/DDBJ databases">
        <authorList>
            <person name="Depoorter E."/>
        </authorList>
    </citation>
    <scope>NUCLEOTIDE SEQUENCE [LARGE SCALE GENOMIC DNA]</scope>
    <source>
        <strain evidence="2 3">BCC0217</strain>
    </source>
</reference>
<feature type="region of interest" description="Disordered" evidence="1">
    <location>
        <begin position="1"/>
        <end position="21"/>
    </location>
</feature>
<organism evidence="2 3">
    <name type="scientific">Burkholderia aenigmatica</name>
    <dbReference type="NCBI Taxonomy" id="2015348"/>
    <lineage>
        <taxon>Bacteria</taxon>
        <taxon>Pseudomonadati</taxon>
        <taxon>Pseudomonadota</taxon>
        <taxon>Betaproteobacteria</taxon>
        <taxon>Burkholderiales</taxon>
        <taxon>Burkholderiaceae</taxon>
        <taxon>Burkholderia</taxon>
        <taxon>Burkholderia cepacia complex</taxon>
    </lineage>
</organism>
<dbReference type="EMBL" id="CABWIL020000014">
    <property type="protein sequence ID" value="CAB3966478.1"/>
    <property type="molecule type" value="Genomic_DNA"/>
</dbReference>
<sequence length="95" mass="10480">MPVSFLHPTSTDDMDAKRSDDSVGIEVVLRRPRDHALDVLNRIDEHTAALAGNRLTSEHDPRPTVGIDSAAPDLERERDVERMLESPVSAPGAQR</sequence>
<evidence type="ECO:0000313" key="2">
    <source>
        <dbReference type="EMBL" id="CAB3966478.1"/>
    </source>
</evidence>
<name>A0A6J5J4I1_9BURK</name>
<feature type="region of interest" description="Disordered" evidence="1">
    <location>
        <begin position="52"/>
        <end position="95"/>
    </location>
</feature>
<dbReference type="AlphaFoldDB" id="A0A6J5J4I1"/>
<dbReference type="Proteomes" id="UP000494301">
    <property type="component" value="Unassembled WGS sequence"/>
</dbReference>
<evidence type="ECO:0000256" key="1">
    <source>
        <dbReference type="SAM" id="MobiDB-lite"/>
    </source>
</evidence>
<gene>
    <name evidence="2" type="ORF">BLA3211_03950</name>
</gene>
<feature type="compositionally biased region" description="Basic and acidic residues" evidence="1">
    <location>
        <begin position="73"/>
        <end position="84"/>
    </location>
</feature>
<accession>A0A6J5J4I1</accession>